<dbReference type="PANTHER" id="PTHR43583:SF1">
    <property type="entry name" value="2-IMINOACETATE SYNTHASE"/>
    <property type="match status" value="1"/>
</dbReference>
<dbReference type="GO" id="GO:0005506">
    <property type="term" value="F:iron ion binding"/>
    <property type="evidence" value="ECO:0007669"/>
    <property type="project" value="InterPro"/>
</dbReference>
<accession>A0A371J8F3</accession>
<dbReference type="PANTHER" id="PTHR43583">
    <property type="entry name" value="2-IMINOACETATE SYNTHASE"/>
    <property type="match status" value="1"/>
</dbReference>
<comment type="cofactor">
    <cofactor evidence="1">
        <name>[4Fe-4S] cluster</name>
        <dbReference type="ChEBI" id="CHEBI:49883"/>
    </cofactor>
</comment>
<dbReference type="CDD" id="cd01335">
    <property type="entry name" value="Radical_SAM"/>
    <property type="match status" value="1"/>
</dbReference>
<evidence type="ECO:0000256" key="6">
    <source>
        <dbReference type="ARBA" id="ARBA00023014"/>
    </source>
</evidence>
<keyword evidence="9" id="KW-1185">Reference proteome</keyword>
<keyword evidence="2" id="KW-0004">4Fe-4S</keyword>
<dbReference type="SFLD" id="SFLDG01081">
    <property type="entry name" value="cleavage_of_the_Ca-Cb_bond_in"/>
    <property type="match status" value="1"/>
</dbReference>
<keyword evidence="6" id="KW-0411">Iron-sulfur</keyword>
<comment type="caution">
    <text evidence="8">The sequence shown here is derived from an EMBL/GenBank/DDBJ whole genome shotgun (WGS) entry which is preliminary data.</text>
</comment>
<evidence type="ECO:0000313" key="9">
    <source>
        <dbReference type="Proteomes" id="UP000215694"/>
    </source>
</evidence>
<dbReference type="SUPFAM" id="SSF102114">
    <property type="entry name" value="Radical SAM enzymes"/>
    <property type="match status" value="1"/>
</dbReference>
<reference evidence="8 9" key="1">
    <citation type="journal article" date="2017" name="Genome Announc.">
        <title>Draft Genome Sequence of Romboutsia weinsteinii sp. nov. Strain CCRI-19649(T) Isolated from Surface Water.</title>
        <authorList>
            <person name="Maheux A.F."/>
            <person name="Boudreau D.K."/>
            <person name="Berube E."/>
            <person name="Boissinot M."/>
            <person name="Cantin P."/>
            <person name="Raymond F."/>
            <person name="Corbeil J."/>
            <person name="Omar R.F."/>
            <person name="Bergeron M.G."/>
        </authorList>
    </citation>
    <scope>NUCLEOTIDE SEQUENCE [LARGE SCALE GENOMIC DNA]</scope>
    <source>
        <strain evidence="8 9">CCRI-19649</strain>
    </source>
</reference>
<dbReference type="InterPro" id="IPR013785">
    <property type="entry name" value="Aldolase_TIM"/>
</dbReference>
<dbReference type="Proteomes" id="UP000215694">
    <property type="component" value="Unassembled WGS sequence"/>
</dbReference>
<dbReference type="SFLD" id="SFLDF00301">
    <property type="entry name" value="2-iminoacetate_synthase_(ThiH)"/>
    <property type="match status" value="1"/>
</dbReference>
<sequence>MSFYEIIDKYKNIDIDEYLENVSEEDVLKSIGKTKLDDYDLLNLLSKTAVKYLEQMAQKANRLTNQHFGKTISLYTPMYIANYCINKCAYCSYSIDSGIKRKKLNLEEVKKEGDCISQQGFKHLLILTGESKLHSSVEYIGEAVENLKDKFSSLSIEVYPMEVDEYTHIVEKGVDGLTIYQETYNEEIYKTVHIKGPKSNYKFRLDAPERGVKAGMRNVSIGALLGLSEFRKETFFTILHGSYLKRKYPHVDVCYSTPRIRPFKGCYEELIEISDTDLVQAIICMRLFDPHAGINISTREDLNMRRNLIPIGVTKLSASVSTDVGGHSQGEQDTAQFKTNEDSELKDVKDMLKSIGYQHIFKDWERL</sequence>
<protein>
    <submittedName>
        <fullName evidence="8">2-iminoacetate synthase ThiH</fullName>
    </submittedName>
</protein>
<gene>
    <name evidence="8" type="ORF">CHL78_003730</name>
</gene>
<dbReference type="SFLD" id="SFLDS00029">
    <property type="entry name" value="Radical_SAM"/>
    <property type="match status" value="1"/>
</dbReference>
<evidence type="ECO:0000259" key="7">
    <source>
        <dbReference type="PROSITE" id="PS51918"/>
    </source>
</evidence>
<dbReference type="SFLD" id="SFLDG01060">
    <property type="entry name" value="BATS_domain_containing"/>
    <property type="match status" value="1"/>
</dbReference>
<evidence type="ECO:0000256" key="3">
    <source>
        <dbReference type="ARBA" id="ARBA00022691"/>
    </source>
</evidence>
<dbReference type="InterPro" id="IPR010722">
    <property type="entry name" value="BATS_dom"/>
</dbReference>
<name>A0A371J8F3_9FIRM</name>
<proteinExistence type="predicted"/>
<keyword evidence="4" id="KW-0479">Metal-binding</keyword>
<dbReference type="GO" id="GO:0003824">
    <property type="term" value="F:catalytic activity"/>
    <property type="evidence" value="ECO:0007669"/>
    <property type="project" value="InterPro"/>
</dbReference>
<evidence type="ECO:0000256" key="5">
    <source>
        <dbReference type="ARBA" id="ARBA00023004"/>
    </source>
</evidence>
<keyword evidence="5" id="KW-0408">Iron</keyword>
<dbReference type="InterPro" id="IPR012726">
    <property type="entry name" value="ThiH"/>
</dbReference>
<evidence type="ECO:0000256" key="2">
    <source>
        <dbReference type="ARBA" id="ARBA00022485"/>
    </source>
</evidence>
<dbReference type="InterPro" id="IPR034428">
    <property type="entry name" value="ThiH/NoCL/HydG-like"/>
</dbReference>
<evidence type="ECO:0000256" key="1">
    <source>
        <dbReference type="ARBA" id="ARBA00001966"/>
    </source>
</evidence>
<dbReference type="SMART" id="SM00876">
    <property type="entry name" value="BATS"/>
    <property type="match status" value="1"/>
</dbReference>
<dbReference type="GO" id="GO:0051539">
    <property type="term" value="F:4 iron, 4 sulfur cluster binding"/>
    <property type="evidence" value="ECO:0007669"/>
    <property type="project" value="UniProtKB-KW"/>
</dbReference>
<evidence type="ECO:0000256" key="4">
    <source>
        <dbReference type="ARBA" id="ARBA00022723"/>
    </source>
</evidence>
<dbReference type="RefSeq" id="WP_094367918.1">
    <property type="nucleotide sequence ID" value="NZ_NOJY02000004.1"/>
</dbReference>
<dbReference type="Gene3D" id="3.20.20.70">
    <property type="entry name" value="Aldolase class I"/>
    <property type="match status" value="1"/>
</dbReference>
<dbReference type="InterPro" id="IPR007197">
    <property type="entry name" value="rSAM"/>
</dbReference>
<dbReference type="Pfam" id="PF04055">
    <property type="entry name" value="Radical_SAM"/>
    <property type="match status" value="1"/>
</dbReference>
<dbReference type="NCBIfam" id="TIGR02351">
    <property type="entry name" value="thiH"/>
    <property type="match status" value="1"/>
</dbReference>
<dbReference type="InterPro" id="IPR058240">
    <property type="entry name" value="rSAM_sf"/>
</dbReference>
<keyword evidence="3" id="KW-0949">S-adenosyl-L-methionine</keyword>
<dbReference type="AlphaFoldDB" id="A0A371J8F3"/>
<dbReference type="Pfam" id="PF06968">
    <property type="entry name" value="BATS"/>
    <property type="match status" value="1"/>
</dbReference>
<evidence type="ECO:0000313" key="8">
    <source>
        <dbReference type="EMBL" id="RDY29039.1"/>
    </source>
</evidence>
<feature type="domain" description="Radical SAM core" evidence="7">
    <location>
        <begin position="70"/>
        <end position="289"/>
    </location>
</feature>
<dbReference type="OrthoDB" id="9801120at2"/>
<dbReference type="GO" id="GO:0009228">
    <property type="term" value="P:thiamine biosynthetic process"/>
    <property type="evidence" value="ECO:0007669"/>
    <property type="project" value="InterPro"/>
</dbReference>
<dbReference type="PROSITE" id="PS51918">
    <property type="entry name" value="RADICAL_SAM"/>
    <property type="match status" value="1"/>
</dbReference>
<dbReference type="EMBL" id="NOJY02000004">
    <property type="protein sequence ID" value="RDY29039.1"/>
    <property type="molecule type" value="Genomic_DNA"/>
</dbReference>
<organism evidence="8 9">
    <name type="scientific">Romboutsia weinsteinii</name>
    <dbReference type="NCBI Taxonomy" id="2020949"/>
    <lineage>
        <taxon>Bacteria</taxon>
        <taxon>Bacillati</taxon>
        <taxon>Bacillota</taxon>
        <taxon>Clostridia</taxon>
        <taxon>Peptostreptococcales</taxon>
        <taxon>Peptostreptococcaceae</taxon>
        <taxon>Romboutsia</taxon>
    </lineage>
</organism>